<dbReference type="Proteomes" id="UP001497512">
    <property type="component" value="Chromosome 11"/>
</dbReference>
<reference evidence="2" key="1">
    <citation type="submission" date="2024-02" db="EMBL/GenBank/DDBJ databases">
        <authorList>
            <consortium name="ELIXIR-Norway"/>
            <consortium name="Elixir Norway"/>
        </authorList>
    </citation>
    <scope>NUCLEOTIDE SEQUENCE</scope>
</reference>
<dbReference type="InterPro" id="IPR053217">
    <property type="entry name" value="ACC_Biotin_Carrier"/>
</dbReference>
<protein>
    <recommendedName>
        <fullName evidence="1">Lipoyl-binding domain-containing protein</fullName>
    </recommendedName>
</protein>
<proteinExistence type="predicted"/>
<organism evidence="2 3">
    <name type="scientific">Sphagnum troendelagicum</name>
    <dbReference type="NCBI Taxonomy" id="128251"/>
    <lineage>
        <taxon>Eukaryota</taxon>
        <taxon>Viridiplantae</taxon>
        <taxon>Streptophyta</taxon>
        <taxon>Embryophyta</taxon>
        <taxon>Bryophyta</taxon>
        <taxon>Sphagnophytina</taxon>
        <taxon>Sphagnopsida</taxon>
        <taxon>Sphagnales</taxon>
        <taxon>Sphagnaceae</taxon>
        <taxon>Sphagnum</taxon>
    </lineage>
</organism>
<evidence type="ECO:0000313" key="3">
    <source>
        <dbReference type="Proteomes" id="UP001497512"/>
    </source>
</evidence>
<dbReference type="PANTHER" id="PTHR47597:SF1">
    <property type="entry name" value="IS A MEMBER OF THE PF|00364 BIOTIN-REQUIRING ENZYMES FAMILY-RELATED"/>
    <property type="match status" value="1"/>
</dbReference>
<keyword evidence="3" id="KW-1185">Reference proteome</keyword>
<feature type="domain" description="Lipoyl-binding" evidence="1">
    <location>
        <begin position="216"/>
        <end position="273"/>
    </location>
</feature>
<name>A0ABP0TH95_9BRYO</name>
<dbReference type="PANTHER" id="PTHR47597">
    <property type="entry name" value="IS A MEMBER OF THE PF|00364 BIOTIN-REQUIRING ENZYMES FAMILY-RELATED"/>
    <property type="match status" value="1"/>
</dbReference>
<dbReference type="Pfam" id="PF00364">
    <property type="entry name" value="Biotin_lipoyl"/>
    <property type="match status" value="1"/>
</dbReference>
<evidence type="ECO:0000313" key="2">
    <source>
        <dbReference type="EMBL" id="CAK9196619.1"/>
    </source>
</evidence>
<accession>A0ABP0TH95</accession>
<dbReference type="CDD" id="cd06850">
    <property type="entry name" value="biotinyl_domain"/>
    <property type="match status" value="1"/>
</dbReference>
<dbReference type="SUPFAM" id="SSF51230">
    <property type="entry name" value="Single hybrid motif"/>
    <property type="match status" value="1"/>
</dbReference>
<gene>
    <name evidence="2" type="ORF">CSSPTR1EN2_LOCUS3564</name>
</gene>
<sequence length="287" mass="30787">MALCLSPVCSGALEATGFGVQACEGRGTTVRATSMSISMPRLREAPFQKLHLSMPGPTSWSHQRLHQTSCVVAEASEVTLDKEEEEVTTEKDPNPLIPNSFEIQSLLMEVCDETSIAELQLKMGDFSLRVKREIGKIAAAAPVPQPAPPVPTKPMLESIPAASIPTAPKPTALSAAIVKPVSNFGLLEAAADAGLLFVTSPKVGYFRKGRVVKGKKGPPLCEEGQIINKGQVVCYLEQLGTQQPVESDITGEVEKVLWKDGEPVGYGDPLIAIRPSFQGIKIKKFNE</sequence>
<evidence type="ECO:0000259" key="1">
    <source>
        <dbReference type="Pfam" id="PF00364"/>
    </source>
</evidence>
<dbReference type="Gene3D" id="2.40.50.100">
    <property type="match status" value="1"/>
</dbReference>
<dbReference type="InterPro" id="IPR000089">
    <property type="entry name" value="Biotin_lipoyl"/>
</dbReference>
<dbReference type="InterPro" id="IPR011053">
    <property type="entry name" value="Single_hybrid_motif"/>
</dbReference>
<dbReference type="EMBL" id="OZ019903">
    <property type="protein sequence ID" value="CAK9196619.1"/>
    <property type="molecule type" value="Genomic_DNA"/>
</dbReference>